<feature type="domain" description="MRG" evidence="6">
    <location>
        <begin position="84"/>
        <end position="245"/>
    </location>
</feature>
<dbReference type="PROSITE" id="PS51640">
    <property type="entry name" value="MRG"/>
    <property type="match status" value="1"/>
</dbReference>
<evidence type="ECO:0000256" key="4">
    <source>
        <dbReference type="ARBA" id="ARBA00023163"/>
    </source>
</evidence>
<comment type="subcellular location">
    <subcellularLocation>
        <location evidence="1">Nucleus</location>
    </subcellularLocation>
</comment>
<dbReference type="PANTHER" id="PTHR10880">
    <property type="entry name" value="MORTALITY FACTOR 4-LIKE PROTEIN"/>
    <property type="match status" value="1"/>
</dbReference>
<keyword evidence="2" id="KW-0156">Chromatin regulator</keyword>
<evidence type="ECO:0000259" key="6">
    <source>
        <dbReference type="Pfam" id="PF05712"/>
    </source>
</evidence>
<dbReference type="PANTHER" id="PTHR10880:SF15">
    <property type="entry name" value="MSL COMPLEX SUBUNIT 3"/>
    <property type="match status" value="1"/>
</dbReference>
<evidence type="ECO:0000256" key="2">
    <source>
        <dbReference type="ARBA" id="ARBA00022853"/>
    </source>
</evidence>
<evidence type="ECO:0000313" key="8">
    <source>
        <dbReference type="Proteomes" id="UP000192758"/>
    </source>
</evidence>
<name>A0A1W0E429_9MICR</name>
<dbReference type="EMBL" id="MNPJ01000023">
    <property type="protein sequence ID" value="OQS53988.1"/>
    <property type="molecule type" value="Genomic_DNA"/>
</dbReference>
<proteinExistence type="predicted"/>
<dbReference type="InterPro" id="IPR008676">
    <property type="entry name" value="MRG"/>
</dbReference>
<keyword evidence="8" id="KW-1185">Reference proteome</keyword>
<dbReference type="Proteomes" id="UP000192758">
    <property type="component" value="Unassembled WGS sequence"/>
</dbReference>
<protein>
    <recommendedName>
        <fullName evidence="6">MRG domain-containing protein</fullName>
    </recommendedName>
</protein>
<gene>
    <name evidence="7" type="ORF">EHP00_530</name>
</gene>
<accession>A0A1W0E429</accession>
<reference evidence="7 8" key="1">
    <citation type="journal article" date="2017" name="Environ. Microbiol.">
        <title>Decay of the glycolytic pathway and adaptation to intranuclear parasitism within Enterocytozoonidae microsporidia.</title>
        <authorList>
            <person name="Wiredu Boakye D."/>
            <person name="Jaroenlak P."/>
            <person name="Prachumwat A."/>
            <person name="Williams T.A."/>
            <person name="Bateman K.S."/>
            <person name="Itsathitphaisarn O."/>
            <person name="Sritunyalucksana K."/>
            <person name="Paszkiewicz K.H."/>
            <person name="Moore K.A."/>
            <person name="Stentiford G.D."/>
            <person name="Williams B.A."/>
        </authorList>
    </citation>
    <scope>NUCLEOTIDE SEQUENCE [LARGE SCALE GENOMIC DNA]</scope>
    <source>
        <strain evidence="7 8">TH1</strain>
    </source>
</reference>
<evidence type="ECO:0000256" key="5">
    <source>
        <dbReference type="ARBA" id="ARBA00023242"/>
    </source>
</evidence>
<dbReference type="GO" id="GO:0006325">
    <property type="term" value="P:chromatin organization"/>
    <property type="evidence" value="ECO:0007669"/>
    <property type="project" value="UniProtKB-KW"/>
</dbReference>
<dbReference type="OrthoDB" id="124855at2759"/>
<keyword evidence="5" id="KW-0539">Nucleus</keyword>
<sequence>MCKSTDTVHKPVPINRYVIFRNEEIYYEGRIVDVLSDGNKTLYSIVSFATFEYFRVTEHDLVAQTSLESKRKFRPSHICGNFTNLKMPSVLKNRLRADKDFCTVNYNDFRRNQNVIEVLKNYNFSKKTVFDVIQEFAEFFKTNSLIYEINEMQEVVDGFVCLFNVFLPTALLYEKEKGFLELGMDFSTETDYTKIFGPVHLLRLLYFIQKNNERFNDDQYVQLVLSDYTVYLVDFLNFKYHDYFYN</sequence>
<dbReference type="GO" id="GO:0006355">
    <property type="term" value="P:regulation of DNA-templated transcription"/>
    <property type="evidence" value="ECO:0007669"/>
    <property type="project" value="InterPro"/>
</dbReference>
<dbReference type="GO" id="GO:0005634">
    <property type="term" value="C:nucleus"/>
    <property type="evidence" value="ECO:0007669"/>
    <property type="project" value="UniProtKB-SubCell"/>
</dbReference>
<dbReference type="Pfam" id="PF05712">
    <property type="entry name" value="MRG"/>
    <property type="match status" value="1"/>
</dbReference>
<evidence type="ECO:0000256" key="1">
    <source>
        <dbReference type="ARBA" id="ARBA00004123"/>
    </source>
</evidence>
<evidence type="ECO:0000313" key="7">
    <source>
        <dbReference type="EMBL" id="OQS53988.1"/>
    </source>
</evidence>
<keyword evidence="3" id="KW-0805">Transcription regulation</keyword>
<keyword evidence="4" id="KW-0804">Transcription</keyword>
<dbReference type="GO" id="GO:0000123">
    <property type="term" value="C:histone acetyltransferase complex"/>
    <property type="evidence" value="ECO:0007669"/>
    <property type="project" value="TreeGrafter"/>
</dbReference>
<dbReference type="InterPro" id="IPR038217">
    <property type="entry name" value="MRG_C_sf"/>
</dbReference>
<dbReference type="VEuPathDB" id="MicrosporidiaDB:EHP00_530"/>
<comment type="caution">
    <text evidence="7">The sequence shown here is derived from an EMBL/GenBank/DDBJ whole genome shotgun (WGS) entry which is preliminary data.</text>
</comment>
<organism evidence="7 8">
    <name type="scientific">Ecytonucleospora hepatopenaei</name>
    <dbReference type="NCBI Taxonomy" id="646526"/>
    <lineage>
        <taxon>Eukaryota</taxon>
        <taxon>Fungi</taxon>
        <taxon>Fungi incertae sedis</taxon>
        <taxon>Microsporidia</taxon>
        <taxon>Enterocytozoonidae</taxon>
        <taxon>Ecytonucleospora</taxon>
    </lineage>
</organism>
<dbReference type="AlphaFoldDB" id="A0A1W0E429"/>
<dbReference type="Gene3D" id="1.10.274.30">
    <property type="entry name" value="MRG domain"/>
    <property type="match status" value="1"/>
</dbReference>
<evidence type="ECO:0000256" key="3">
    <source>
        <dbReference type="ARBA" id="ARBA00023015"/>
    </source>
</evidence>
<dbReference type="InterPro" id="IPR026541">
    <property type="entry name" value="MRG_dom"/>
</dbReference>